<feature type="signal peptide" evidence="1">
    <location>
        <begin position="1"/>
        <end position="20"/>
    </location>
</feature>
<evidence type="ECO:0000256" key="1">
    <source>
        <dbReference type="SAM" id="SignalP"/>
    </source>
</evidence>
<comment type="caution">
    <text evidence="2">The sequence shown here is derived from an EMBL/GenBank/DDBJ whole genome shotgun (WGS) entry which is preliminary data.</text>
</comment>
<keyword evidence="3" id="KW-1185">Reference proteome</keyword>
<dbReference type="Proteomes" id="UP000592180">
    <property type="component" value="Unassembled WGS sequence"/>
</dbReference>
<reference evidence="2 3" key="1">
    <citation type="submission" date="2020-08" db="EMBL/GenBank/DDBJ databases">
        <title>Functional genomics of gut bacteria from endangered species of beetles.</title>
        <authorList>
            <person name="Carlos-Shanley C."/>
        </authorList>
    </citation>
    <scope>NUCLEOTIDE SEQUENCE [LARGE SCALE GENOMIC DNA]</scope>
    <source>
        <strain evidence="2 3">S00151</strain>
    </source>
</reference>
<dbReference type="AlphaFoldDB" id="A0A840KBY8"/>
<name>A0A840KBY8_9FLAO</name>
<evidence type="ECO:0000313" key="2">
    <source>
        <dbReference type="EMBL" id="MBB4806716.1"/>
    </source>
</evidence>
<accession>A0A840KBY8</accession>
<dbReference type="EMBL" id="JACHLE010000002">
    <property type="protein sequence ID" value="MBB4806716.1"/>
    <property type="molecule type" value="Genomic_DNA"/>
</dbReference>
<evidence type="ECO:0000313" key="3">
    <source>
        <dbReference type="Proteomes" id="UP000592180"/>
    </source>
</evidence>
<protein>
    <recommendedName>
        <fullName evidence="4">6-bladed beta-propeller protein</fullName>
    </recommendedName>
</protein>
<keyword evidence="1" id="KW-0732">Signal</keyword>
<sequence>MKKVFLFLFALSCIVFHAQALDLVNLASGKYLGLKSISDSDKNLFGYLALYDLGKTETNKKKNKLEYFIFDKNLNSLSSGNFESDETAIEYYPYINQDKELIITPSYSTYDLAFDKSFYTPSDFIISLKDYQIRKKDKYDYDGTHLTPITSSKTNRELKEQRKDGKKSSGAAFYPEIIELDNNEVLTFEYKFDRPVFKDFYLKLFNREHQKVWEYKFFETDVKYNFINFKIVNYDKDILITKIVRQQESGSQYNFVVFDLKTGKILTTLPFPYERHLYITLNSVDGAVNSKYNTDDKLTALLRYSGDPLNFNNEGFLKLTYDKRANQLIYHEINLLNDVYPKHTDIEELKEPFDYRDLDIKSVNFLKNDDIVAVFQKIHRKNNTVSDLVAMNFGPNMDLKSVKTFPVKKNGLYLFSQYLNDRNDMVFFYGDIEGKNREKKWNLFINPFINGQFKQEILPLTSENNFIIPYIAKEGYILLQEFNEKEKFNKIRLERLNY</sequence>
<evidence type="ECO:0008006" key="4">
    <source>
        <dbReference type="Google" id="ProtNLM"/>
    </source>
</evidence>
<feature type="chain" id="PRO_5032659083" description="6-bladed beta-propeller protein" evidence="1">
    <location>
        <begin position="21"/>
        <end position="498"/>
    </location>
</feature>
<dbReference type="RefSeq" id="WP_184188590.1">
    <property type="nucleotide sequence ID" value="NZ_JACHLE010000002.1"/>
</dbReference>
<gene>
    <name evidence="2" type="ORF">HNP38_002012</name>
</gene>
<organism evidence="2 3">
    <name type="scientific">Chryseobacterium defluvii</name>
    <dbReference type="NCBI Taxonomy" id="160396"/>
    <lineage>
        <taxon>Bacteria</taxon>
        <taxon>Pseudomonadati</taxon>
        <taxon>Bacteroidota</taxon>
        <taxon>Flavobacteriia</taxon>
        <taxon>Flavobacteriales</taxon>
        <taxon>Weeksellaceae</taxon>
        <taxon>Chryseobacterium group</taxon>
        <taxon>Chryseobacterium</taxon>
    </lineage>
</organism>
<proteinExistence type="predicted"/>